<keyword evidence="8" id="KW-0547">Nucleotide-binding</keyword>
<name>A0A147JSF6_HADYE</name>
<dbReference type="EC" id="2.7.4.22" evidence="4"/>
<comment type="subcellular location">
    <subcellularLocation>
        <location evidence="1">Cytoplasm</location>
    </subcellularLocation>
</comment>
<dbReference type="Pfam" id="PF00696">
    <property type="entry name" value="AA_kinase"/>
    <property type="match status" value="1"/>
</dbReference>
<keyword evidence="7" id="KW-0808">Transferase</keyword>
<dbReference type="NCBIfam" id="TIGR02076">
    <property type="entry name" value="pyrH_arch"/>
    <property type="match status" value="1"/>
</dbReference>
<feature type="domain" description="Aspartate/glutamate/uridylate kinase" evidence="14">
    <location>
        <begin position="1"/>
        <end position="203"/>
    </location>
</feature>
<evidence type="ECO:0000256" key="11">
    <source>
        <dbReference type="ARBA" id="ARBA00022975"/>
    </source>
</evidence>
<protein>
    <recommendedName>
        <fullName evidence="5">Uridylate kinase</fullName>
        <ecNumber evidence="4">2.7.4.22</ecNumber>
    </recommendedName>
    <alternativeName>
        <fullName evidence="12">Uridine monophosphate kinase</fullName>
    </alternativeName>
</protein>
<evidence type="ECO:0000256" key="2">
    <source>
        <dbReference type="ARBA" id="ARBA00004791"/>
    </source>
</evidence>
<evidence type="ECO:0000256" key="3">
    <source>
        <dbReference type="ARBA" id="ARBA00007614"/>
    </source>
</evidence>
<reference evidence="15 16" key="1">
    <citation type="journal article" date="2016" name="Nat. Microbiol.">
        <title>Genomic inference of the metabolism of cosmopolitan subsurface Archaea, Hadesarchaea.</title>
        <authorList>
            <person name="Baker B.J."/>
            <person name="Saw J.H."/>
            <person name="Lind A.E."/>
            <person name="Lazar C.S."/>
            <person name="Hinrichs K.-U."/>
            <person name="Teske A.P."/>
            <person name="Ettema T.J."/>
        </authorList>
    </citation>
    <scope>NUCLEOTIDE SEQUENCE [LARGE SCALE GENOMIC DNA]</scope>
</reference>
<evidence type="ECO:0000313" key="16">
    <source>
        <dbReference type="Proteomes" id="UP000074294"/>
    </source>
</evidence>
<dbReference type="InterPro" id="IPR011818">
    <property type="entry name" value="Uridylate_kinase_arch/spir"/>
</dbReference>
<evidence type="ECO:0000259" key="14">
    <source>
        <dbReference type="Pfam" id="PF00696"/>
    </source>
</evidence>
<dbReference type="GO" id="GO:0033862">
    <property type="term" value="F:UMP kinase activity"/>
    <property type="evidence" value="ECO:0007669"/>
    <property type="project" value="UniProtKB-EC"/>
</dbReference>
<comment type="pathway">
    <text evidence="2">Pyrimidine metabolism; CTP biosynthesis via de novo pathway; UDP from UMP (UMPK route): step 1/1.</text>
</comment>
<dbReference type="GO" id="GO:0006225">
    <property type="term" value="P:UDP biosynthetic process"/>
    <property type="evidence" value="ECO:0007669"/>
    <property type="project" value="TreeGrafter"/>
</dbReference>
<comment type="caution">
    <text evidence="15">The sequence shown here is derived from an EMBL/GenBank/DDBJ whole genome shotgun (WGS) entry which is preliminary data.</text>
</comment>
<evidence type="ECO:0000256" key="1">
    <source>
        <dbReference type="ARBA" id="ARBA00004496"/>
    </source>
</evidence>
<proteinExistence type="inferred from homology"/>
<dbReference type="AlphaFoldDB" id="A0A147JSF6"/>
<keyword evidence="11" id="KW-0665">Pyrimidine biosynthesis</keyword>
<gene>
    <name evidence="15" type="ORF">APZ16_03430</name>
</gene>
<dbReference type="GO" id="GO:0005524">
    <property type="term" value="F:ATP binding"/>
    <property type="evidence" value="ECO:0007669"/>
    <property type="project" value="UniProtKB-KW"/>
</dbReference>
<evidence type="ECO:0000256" key="12">
    <source>
        <dbReference type="ARBA" id="ARBA00032092"/>
    </source>
</evidence>
<evidence type="ECO:0000256" key="10">
    <source>
        <dbReference type="ARBA" id="ARBA00022840"/>
    </source>
</evidence>
<keyword evidence="9" id="KW-0418">Kinase</keyword>
<evidence type="ECO:0000256" key="4">
    <source>
        <dbReference type="ARBA" id="ARBA00012899"/>
    </source>
</evidence>
<dbReference type="InterPro" id="IPR001048">
    <property type="entry name" value="Asp/Glu/Uridylate_kinase"/>
</dbReference>
<sequence>MRVTICFGGSIIAPGNPDVACIRDIVRAVRELKARNHEILIVVGGGELARVYINAARELEVPGVDQDQIGIAATKLNAQLLISALGDIAEPSPVTAFEKAVRAMLRDKVPVMGGTTPGQTTDAVAAMLAQASKSELLVFFTNVDGVYTADPKQDPKAKKIDQLTPEELAKLVGSAEFQPGMKTIMDPVAVKIIQRLNIKTLILGKHEIKRLPEILNGAKHTGTVITRVSK</sequence>
<comment type="catalytic activity">
    <reaction evidence="13">
        <text>UMP + ATP = UDP + ADP</text>
        <dbReference type="Rhea" id="RHEA:24400"/>
        <dbReference type="ChEBI" id="CHEBI:30616"/>
        <dbReference type="ChEBI" id="CHEBI:57865"/>
        <dbReference type="ChEBI" id="CHEBI:58223"/>
        <dbReference type="ChEBI" id="CHEBI:456216"/>
        <dbReference type="EC" id="2.7.4.22"/>
    </reaction>
</comment>
<dbReference type="InterPro" id="IPR011817">
    <property type="entry name" value="Uridylate_kinase"/>
</dbReference>
<evidence type="ECO:0000256" key="9">
    <source>
        <dbReference type="ARBA" id="ARBA00022777"/>
    </source>
</evidence>
<dbReference type="STRING" id="1776334.APZ16_03430"/>
<keyword evidence="10" id="KW-0067">ATP-binding</keyword>
<dbReference type="PANTHER" id="PTHR42833:SF4">
    <property type="entry name" value="URIDYLATE KINASE PUMPKIN, CHLOROPLASTIC"/>
    <property type="match status" value="1"/>
</dbReference>
<dbReference type="PANTHER" id="PTHR42833">
    <property type="entry name" value="URIDYLATE KINASE"/>
    <property type="match status" value="1"/>
</dbReference>
<evidence type="ECO:0000256" key="7">
    <source>
        <dbReference type="ARBA" id="ARBA00022679"/>
    </source>
</evidence>
<evidence type="ECO:0000256" key="13">
    <source>
        <dbReference type="ARBA" id="ARBA00047767"/>
    </source>
</evidence>
<organism evidence="15 16">
    <name type="scientific">Hadarchaeum yellowstonense</name>
    <dbReference type="NCBI Taxonomy" id="1776334"/>
    <lineage>
        <taxon>Archaea</taxon>
        <taxon>Methanobacteriati</taxon>
        <taxon>Candidatus Hadarchaeota</taxon>
        <taxon>Candidatus Hadarchaeia</taxon>
        <taxon>Candidatus Hadarchaeales</taxon>
        <taxon>Candidatus Hadarchaeaceae</taxon>
        <taxon>Candidatus Hadarchaeum</taxon>
    </lineage>
</organism>
<comment type="similarity">
    <text evidence="3">Belongs to the UMP kinase family.</text>
</comment>
<accession>A0A147JSF6</accession>
<dbReference type="UniPathway" id="UPA00159">
    <property type="reaction ID" value="UER00275"/>
</dbReference>
<evidence type="ECO:0000256" key="8">
    <source>
        <dbReference type="ARBA" id="ARBA00022741"/>
    </source>
</evidence>
<keyword evidence="6" id="KW-0963">Cytoplasm</keyword>
<dbReference type="GO" id="GO:0005737">
    <property type="term" value="C:cytoplasm"/>
    <property type="evidence" value="ECO:0007669"/>
    <property type="project" value="UniProtKB-SubCell"/>
</dbReference>
<dbReference type="PIRSF" id="PIRSF005650">
    <property type="entry name" value="Uridylate_kin"/>
    <property type="match status" value="1"/>
</dbReference>
<dbReference type="SUPFAM" id="SSF53633">
    <property type="entry name" value="Carbamate kinase-like"/>
    <property type="match status" value="1"/>
</dbReference>
<dbReference type="GO" id="GO:0044210">
    <property type="term" value="P:'de novo' CTP biosynthetic process"/>
    <property type="evidence" value="ECO:0007669"/>
    <property type="project" value="UniProtKB-UniPathway"/>
</dbReference>
<evidence type="ECO:0000256" key="6">
    <source>
        <dbReference type="ARBA" id="ARBA00022490"/>
    </source>
</evidence>
<dbReference type="Proteomes" id="UP000074294">
    <property type="component" value="Unassembled WGS sequence"/>
</dbReference>
<dbReference type="EMBL" id="LQMQ01000065">
    <property type="protein sequence ID" value="KUO39407.1"/>
    <property type="molecule type" value="Genomic_DNA"/>
</dbReference>
<evidence type="ECO:0000256" key="5">
    <source>
        <dbReference type="ARBA" id="ARBA00016403"/>
    </source>
</evidence>
<evidence type="ECO:0000313" key="15">
    <source>
        <dbReference type="EMBL" id="KUO39407.1"/>
    </source>
</evidence>
<dbReference type="InterPro" id="IPR036393">
    <property type="entry name" value="AceGlu_kinase-like_sf"/>
</dbReference>
<dbReference type="Gene3D" id="3.40.1160.10">
    <property type="entry name" value="Acetylglutamate kinase-like"/>
    <property type="match status" value="1"/>
</dbReference>